<comment type="caution">
    <text evidence="2">The sequence shown here is derived from an EMBL/GenBank/DDBJ whole genome shotgun (WGS) entry which is preliminary data.</text>
</comment>
<organism evidence="2 3">
    <name type="scientific">Sphaerotilus natans subsp. natans DSM 6575</name>
    <dbReference type="NCBI Taxonomy" id="1286631"/>
    <lineage>
        <taxon>Bacteria</taxon>
        <taxon>Pseudomonadati</taxon>
        <taxon>Pseudomonadota</taxon>
        <taxon>Betaproteobacteria</taxon>
        <taxon>Burkholderiales</taxon>
        <taxon>Sphaerotilaceae</taxon>
        <taxon>Sphaerotilus</taxon>
    </lineage>
</organism>
<feature type="domain" description="CheW-like" evidence="1">
    <location>
        <begin position="27"/>
        <end position="169"/>
    </location>
</feature>
<evidence type="ECO:0000313" key="2">
    <source>
        <dbReference type="EMBL" id="KDB52628.1"/>
    </source>
</evidence>
<dbReference type="RefSeq" id="WP_037480980.1">
    <property type="nucleotide sequence ID" value="NZ_AZRA01000047.1"/>
</dbReference>
<dbReference type="GO" id="GO:0007165">
    <property type="term" value="P:signal transduction"/>
    <property type="evidence" value="ECO:0007669"/>
    <property type="project" value="InterPro"/>
</dbReference>
<keyword evidence="3" id="KW-1185">Reference proteome</keyword>
<reference evidence="2 3" key="1">
    <citation type="journal article" date="2014" name="FEMS Microbiol. Ecol.">
        <title>Sphaerotilus natans encrusted with nanoball-shaped Fe(III) oxide minerals formed by nitrate-reducing mixotrophic Fe(II) oxidation.</title>
        <authorList>
            <person name="Park S."/>
            <person name="Kim D.H."/>
            <person name="Lee J.H."/>
            <person name="Hur H.G."/>
        </authorList>
    </citation>
    <scope>NUCLEOTIDE SEQUENCE [LARGE SCALE GENOMIC DNA]</scope>
    <source>
        <strain evidence="2 3">DSM 6575</strain>
    </source>
</reference>
<proteinExistence type="predicted"/>
<dbReference type="EMBL" id="AZRA01000047">
    <property type="protein sequence ID" value="KDB52628.1"/>
    <property type="molecule type" value="Genomic_DNA"/>
</dbReference>
<accession>A0A059KNG0</accession>
<dbReference type="InterPro" id="IPR002545">
    <property type="entry name" value="CheW-lke_dom"/>
</dbReference>
<dbReference type="Gene3D" id="2.40.50.180">
    <property type="entry name" value="CheA-289, Domain 4"/>
    <property type="match status" value="1"/>
</dbReference>
<dbReference type="STRING" id="34103.SAMN05421778_104142"/>
<dbReference type="SUPFAM" id="SSF50341">
    <property type="entry name" value="CheW-like"/>
    <property type="match status" value="1"/>
</dbReference>
<dbReference type="eggNOG" id="COG0835">
    <property type="taxonomic scope" value="Bacteria"/>
</dbReference>
<evidence type="ECO:0000313" key="3">
    <source>
        <dbReference type="Proteomes" id="UP000026714"/>
    </source>
</evidence>
<dbReference type="AlphaFoldDB" id="A0A059KNG0"/>
<name>A0A059KNG0_9BURK</name>
<dbReference type="InterPro" id="IPR036061">
    <property type="entry name" value="CheW-like_dom_sf"/>
</dbReference>
<dbReference type="GO" id="GO:0006935">
    <property type="term" value="P:chemotaxis"/>
    <property type="evidence" value="ECO:0007669"/>
    <property type="project" value="InterPro"/>
</dbReference>
<sequence length="176" mass="19112">MANKEALRALQGRLAERLQEVRSLEHVSGWLAVECAGQALLFPLAEAGEIFQPGALLEVPHTEPWFLGVANLRGSLTGVIDLAGVLGLRERLPAAVRDQAHVVAFNPSLDINVALLVDRLAGLRHPEQMQAVASADATAPAFAGGCWRDGAGRLWQEIRLSMLPREERFLRIVAAR</sequence>
<protein>
    <submittedName>
        <fullName evidence="2">CheW protein</fullName>
    </submittedName>
</protein>
<dbReference type="PROSITE" id="PS50851">
    <property type="entry name" value="CHEW"/>
    <property type="match status" value="1"/>
</dbReference>
<evidence type="ECO:0000259" key="1">
    <source>
        <dbReference type="PROSITE" id="PS50851"/>
    </source>
</evidence>
<dbReference type="SMART" id="SM00260">
    <property type="entry name" value="CheW"/>
    <property type="match status" value="1"/>
</dbReference>
<dbReference type="Proteomes" id="UP000026714">
    <property type="component" value="Unassembled WGS sequence"/>
</dbReference>
<dbReference type="CDD" id="cd00588">
    <property type="entry name" value="CheW_like"/>
    <property type="match status" value="1"/>
</dbReference>
<dbReference type="Pfam" id="PF01584">
    <property type="entry name" value="CheW"/>
    <property type="match status" value="1"/>
</dbReference>
<dbReference type="PATRIC" id="fig|1286631.3.peg.1817"/>
<gene>
    <name evidence="2" type="ORF">X805_18480</name>
</gene>